<keyword evidence="2" id="KW-1185">Reference proteome</keyword>
<accession>A0A4E0Q633</accession>
<evidence type="ECO:0000313" key="2">
    <source>
        <dbReference type="Proteomes" id="UP000297295"/>
    </source>
</evidence>
<name>A0A4E0Q633_9EURY</name>
<dbReference type="AlphaFoldDB" id="A0A4E0Q633"/>
<reference evidence="1 2" key="1">
    <citation type="submission" date="2017-11" db="EMBL/GenBank/DDBJ databases">
        <title>Isolation and Characterization of Methanogenic Archaea from Saline Meromictic Lake at Siberia.</title>
        <authorList>
            <person name="Shen Y."/>
            <person name="Huang H.-H."/>
            <person name="Lai M.-C."/>
            <person name="Chen S.-C."/>
        </authorList>
    </citation>
    <scope>NUCLEOTIDE SEQUENCE [LARGE SCALE GENOMIC DNA]</scope>
    <source>
        <strain evidence="1 2">SY-01</strain>
    </source>
</reference>
<proteinExistence type="predicted"/>
<dbReference type="RefSeq" id="WP_135389211.1">
    <property type="nucleotide sequence ID" value="NZ_PGGK01000004.1"/>
</dbReference>
<sequence length="369" mass="41112">MLKIKFAFLILFSLMLALTGNSLAADCPEDTGITVTEFYSDIESGDLTVYSATEMEGLEIELLLEHEDEILDQRTLEIRRVVPGSDIIKVFEWETDSKDDGRYQADVRILKDDCLLYAGNYSFVHGRPVIPRIKVNDIIANSQGSSLMLTPVQPVIVDITYMLVDGSDVIYTNDQERIALSTMPLELREQWDTLLENDKQYKGRVKVRMYKPSDTITVMQGFTAKDDVFISDTYKDAIGASATIEGRSQVPFSGAVRFTVLENDGNGNIVETVTRKSPVLLSGDDETVENIWEQRLNKGVYRLIIEVIGNDGDILAVRETIIEAEAPRNVTNTSTDTDDSSNATPGFPGTHSIIILISAVLIIRLNSKR</sequence>
<comment type="caution">
    <text evidence="1">The sequence shown here is derived from an EMBL/GenBank/DDBJ whole genome shotgun (WGS) entry which is preliminary data.</text>
</comment>
<protein>
    <submittedName>
        <fullName evidence="1">Uncharacterized protein</fullName>
    </submittedName>
</protein>
<gene>
    <name evidence="1" type="ORF">CUN85_04865</name>
</gene>
<dbReference type="OrthoDB" id="147449at2157"/>
<organism evidence="1 2">
    <name type="scientific">Methanolobus halotolerans</name>
    <dbReference type="NCBI Taxonomy" id="2052935"/>
    <lineage>
        <taxon>Archaea</taxon>
        <taxon>Methanobacteriati</taxon>
        <taxon>Methanobacteriota</taxon>
        <taxon>Stenosarchaea group</taxon>
        <taxon>Methanomicrobia</taxon>
        <taxon>Methanosarcinales</taxon>
        <taxon>Methanosarcinaceae</taxon>
        <taxon>Methanolobus</taxon>
    </lineage>
</organism>
<evidence type="ECO:0000313" key="1">
    <source>
        <dbReference type="EMBL" id="TGC09697.1"/>
    </source>
</evidence>
<dbReference type="Proteomes" id="UP000297295">
    <property type="component" value="Unassembled WGS sequence"/>
</dbReference>
<dbReference type="EMBL" id="PGGK01000004">
    <property type="protein sequence ID" value="TGC09697.1"/>
    <property type="molecule type" value="Genomic_DNA"/>
</dbReference>